<dbReference type="InterPro" id="IPR002110">
    <property type="entry name" value="Ankyrin_rpt"/>
</dbReference>
<keyword evidence="7" id="KW-1185">Reference proteome</keyword>
<feature type="repeat" description="ANK" evidence="3">
    <location>
        <begin position="895"/>
        <end position="917"/>
    </location>
</feature>
<protein>
    <recommendedName>
        <fullName evidence="5">DUF3447 domain-containing protein</fullName>
    </recommendedName>
</protein>
<dbReference type="Pfam" id="PF00023">
    <property type="entry name" value="Ank"/>
    <property type="match status" value="1"/>
</dbReference>
<dbReference type="InterPro" id="IPR036770">
    <property type="entry name" value="Ankyrin_rpt-contain_sf"/>
</dbReference>
<feature type="repeat" description="ANK" evidence="3">
    <location>
        <begin position="536"/>
        <end position="558"/>
    </location>
</feature>
<feature type="compositionally biased region" description="Low complexity" evidence="4">
    <location>
        <begin position="724"/>
        <end position="756"/>
    </location>
</feature>
<comment type="caution">
    <text evidence="6">The sequence shown here is derived from an EMBL/GenBank/DDBJ whole genome shotgun (WGS) entry which is preliminary data.</text>
</comment>
<evidence type="ECO:0000256" key="3">
    <source>
        <dbReference type="PROSITE-ProRule" id="PRU00023"/>
    </source>
</evidence>
<dbReference type="EMBL" id="JAPFFF010000015">
    <property type="protein sequence ID" value="KAK8867048.1"/>
    <property type="molecule type" value="Genomic_DNA"/>
</dbReference>
<dbReference type="PANTHER" id="PTHR24173">
    <property type="entry name" value="ANKYRIN REPEAT CONTAINING"/>
    <property type="match status" value="1"/>
</dbReference>
<dbReference type="Pfam" id="PF12796">
    <property type="entry name" value="Ank_2"/>
    <property type="match status" value="3"/>
</dbReference>
<dbReference type="SUPFAM" id="SSF48403">
    <property type="entry name" value="Ankyrin repeat"/>
    <property type="match status" value="3"/>
</dbReference>
<evidence type="ECO:0000256" key="4">
    <source>
        <dbReference type="SAM" id="MobiDB-lite"/>
    </source>
</evidence>
<evidence type="ECO:0000256" key="2">
    <source>
        <dbReference type="ARBA" id="ARBA00023043"/>
    </source>
</evidence>
<dbReference type="Gene3D" id="1.25.40.20">
    <property type="entry name" value="Ankyrin repeat-containing domain"/>
    <property type="match status" value="2"/>
</dbReference>
<evidence type="ECO:0000313" key="7">
    <source>
        <dbReference type="Proteomes" id="UP001470230"/>
    </source>
</evidence>
<name>A0ABR2IQV6_9EUKA</name>
<organism evidence="6 7">
    <name type="scientific">Tritrichomonas musculus</name>
    <dbReference type="NCBI Taxonomy" id="1915356"/>
    <lineage>
        <taxon>Eukaryota</taxon>
        <taxon>Metamonada</taxon>
        <taxon>Parabasalia</taxon>
        <taxon>Tritrichomonadida</taxon>
        <taxon>Tritrichomonadidae</taxon>
        <taxon>Tritrichomonas</taxon>
    </lineage>
</organism>
<dbReference type="PROSITE" id="PS50088">
    <property type="entry name" value="ANK_REPEAT"/>
    <property type="match status" value="3"/>
</dbReference>
<keyword evidence="2 3" id="KW-0040">ANK repeat</keyword>
<feature type="region of interest" description="Disordered" evidence="4">
    <location>
        <begin position="718"/>
        <end position="763"/>
    </location>
</feature>
<keyword evidence="1" id="KW-0677">Repeat</keyword>
<dbReference type="Pfam" id="PF11929">
    <property type="entry name" value="DUF3447"/>
    <property type="match status" value="1"/>
</dbReference>
<dbReference type="PROSITE" id="PS50297">
    <property type="entry name" value="ANK_REP_REGION"/>
    <property type="match status" value="3"/>
</dbReference>
<dbReference type="SMART" id="SM00248">
    <property type="entry name" value="ANK"/>
    <property type="match status" value="12"/>
</dbReference>
<dbReference type="InterPro" id="IPR020683">
    <property type="entry name" value="DUF3447"/>
</dbReference>
<feature type="domain" description="DUF3447" evidence="5">
    <location>
        <begin position="371"/>
        <end position="444"/>
    </location>
</feature>
<feature type="repeat" description="ANK" evidence="3">
    <location>
        <begin position="930"/>
        <end position="950"/>
    </location>
</feature>
<evidence type="ECO:0000259" key="5">
    <source>
        <dbReference type="Pfam" id="PF11929"/>
    </source>
</evidence>
<evidence type="ECO:0000313" key="6">
    <source>
        <dbReference type="EMBL" id="KAK8867048.1"/>
    </source>
</evidence>
<reference evidence="6 7" key="1">
    <citation type="submission" date="2024-04" db="EMBL/GenBank/DDBJ databases">
        <title>Tritrichomonas musculus Genome.</title>
        <authorList>
            <person name="Alves-Ferreira E."/>
            <person name="Grigg M."/>
            <person name="Lorenzi H."/>
            <person name="Galac M."/>
        </authorList>
    </citation>
    <scope>NUCLEOTIDE SEQUENCE [LARGE SCALE GENOMIC DNA]</scope>
    <source>
        <strain evidence="6 7">EAF2021</strain>
    </source>
</reference>
<accession>A0ABR2IQV6</accession>
<feature type="region of interest" description="Disordered" evidence="4">
    <location>
        <begin position="991"/>
        <end position="1039"/>
    </location>
</feature>
<sequence length="1039" mass="115326">MINRRRGGPALLTKKAAPTVQTDFTVKIDEQDFPCSKEVLKEIVKNPDINLDSSDSVSLSIKFDESIKLQDNNKFKAAIKSILNGQPTFLYDKNLNILIDYLKINNLVTKEAENSNDDELKWLTDIDHFFGGESVDINKEEDLVCNVEKSIDDETIIWLLVGKVIADHKNAEKYVNIMLSYIQKRGASFENNLRRVVINSLKNAIENGTEVKMIFELIFIVRRLYEAKVLNEKDFDLNLGNRLLPATFIDIVKTTNRAPFKVFNNNFDALAENEFDIHKQLCHNGVNPDDIYQLIRSDNLKEFDSITSTTTNSDNAEDANAAFDYNKENYMKSAYERCTYVNNDFMCYVDISAFFGSVNIFKYLINDKKARLTSKTVHYAIASGNKEIIEICEKNNLSFDGTLTEAIQFHQFELFKWLVNDKKLSIDNCFDTLITTCLQFSSFKILKYLLDLPFEKPDLNIVINLMNVIEQSCKWGNFPVLRHVLKNVLITRPFQGDNINAFHMACQNGNPEIVKFLSQQSFVNKNCKVMTIIGSQGWSGLHFAASKGNTEAVRVLIECKDIEINCTTSKNQTAIHLACERSITDTIKILVEHPFSNLAVATNQTNLLALHISCQRGNSDAVGIILNSNKNYGGINALSAGDMTPLHLACISGSGETVKLLCAVPDIDLNIKDFEKHNALQLACIHNNIDCVKVLSNQPGIDLKAVCKFDLSFLNTNSSQENFSQTPGSPTPGQQPGAANSTPNTNNDNQPTNNQNGSFHFSCLNNSERRGSENFPFVGKFQISDNKVPLIPPTPSCPPDGVLPNLSEPGTDITERRPSIIDIDQEEEINVLFYAAISGHLRLFQVLVSNPGIDVNAVNNRSMSVLHICCQQGQIDFVRLLLFRNDLNINIKTNGGLTPLHLAAKEGHVDVVKALVSAKGIELNPTTNDDKLTPLHLACERGRAEVVKVLCATKGVDVSMKTGSGQTPVQIACQNGHSDVFAILSQKNDNGLRNLTHDGRKPQFGPQSLSPKGPGRIGFGPKIPGGNSPKKGGITFGPK</sequence>
<dbReference type="Proteomes" id="UP001470230">
    <property type="component" value="Unassembled WGS sequence"/>
</dbReference>
<proteinExistence type="predicted"/>
<gene>
    <name evidence="6" type="ORF">M9Y10_010017</name>
</gene>
<dbReference type="PANTHER" id="PTHR24173:SF74">
    <property type="entry name" value="ANKYRIN REPEAT DOMAIN-CONTAINING PROTEIN 16"/>
    <property type="match status" value="1"/>
</dbReference>
<evidence type="ECO:0000256" key="1">
    <source>
        <dbReference type="ARBA" id="ARBA00022737"/>
    </source>
</evidence>